<evidence type="ECO:0000256" key="4">
    <source>
        <dbReference type="PROSITE-ProRule" id="PRU01343"/>
    </source>
</evidence>
<feature type="compositionally biased region" description="Basic and acidic residues" evidence="5">
    <location>
        <begin position="14"/>
        <end position="25"/>
    </location>
</feature>
<accession>A0A445CDG7</accession>
<evidence type="ECO:0000256" key="2">
    <source>
        <dbReference type="ARBA" id="ARBA00022771"/>
    </source>
</evidence>
<name>A0A445CDG7_ARAHY</name>
<protein>
    <recommendedName>
        <fullName evidence="6">GRF-type domain-containing protein</fullName>
    </recommendedName>
</protein>
<feature type="domain" description="GRF-type" evidence="6">
    <location>
        <begin position="31"/>
        <end position="74"/>
    </location>
</feature>
<dbReference type="AlphaFoldDB" id="A0A445CDG7"/>
<keyword evidence="3" id="KW-0862">Zinc</keyword>
<keyword evidence="2 4" id="KW-0863">Zinc-finger</keyword>
<evidence type="ECO:0000313" key="7">
    <source>
        <dbReference type="EMBL" id="RYR48985.1"/>
    </source>
</evidence>
<evidence type="ECO:0000256" key="1">
    <source>
        <dbReference type="ARBA" id="ARBA00022723"/>
    </source>
</evidence>
<comment type="caution">
    <text evidence="7">The sequence shown here is derived from an EMBL/GenBank/DDBJ whole genome shotgun (WGS) entry which is preliminary data.</text>
</comment>
<reference evidence="7 8" key="1">
    <citation type="submission" date="2019-01" db="EMBL/GenBank/DDBJ databases">
        <title>Sequencing of cultivated peanut Arachis hypogaea provides insights into genome evolution and oil improvement.</title>
        <authorList>
            <person name="Chen X."/>
        </authorList>
    </citation>
    <scope>NUCLEOTIDE SEQUENCE [LARGE SCALE GENOMIC DNA]</scope>
    <source>
        <strain evidence="8">cv. Fuhuasheng</strain>
        <tissue evidence="7">Leaves</tissue>
    </source>
</reference>
<dbReference type="PROSITE" id="PS51999">
    <property type="entry name" value="ZF_GRF"/>
    <property type="match status" value="1"/>
</dbReference>
<keyword evidence="1" id="KW-0479">Metal-binding</keyword>
<proteinExistence type="predicted"/>
<dbReference type="Proteomes" id="UP000289738">
    <property type="component" value="Chromosome A07"/>
</dbReference>
<gene>
    <name evidence="7" type="ORF">Ahy_A07g035207</name>
</gene>
<evidence type="ECO:0000259" key="6">
    <source>
        <dbReference type="PROSITE" id="PS51999"/>
    </source>
</evidence>
<evidence type="ECO:0000313" key="8">
    <source>
        <dbReference type="Proteomes" id="UP000289738"/>
    </source>
</evidence>
<dbReference type="GO" id="GO:0008270">
    <property type="term" value="F:zinc ion binding"/>
    <property type="evidence" value="ECO:0007669"/>
    <property type="project" value="UniProtKB-KW"/>
</dbReference>
<organism evidence="7 8">
    <name type="scientific">Arachis hypogaea</name>
    <name type="common">Peanut</name>
    <dbReference type="NCBI Taxonomy" id="3818"/>
    <lineage>
        <taxon>Eukaryota</taxon>
        <taxon>Viridiplantae</taxon>
        <taxon>Streptophyta</taxon>
        <taxon>Embryophyta</taxon>
        <taxon>Tracheophyta</taxon>
        <taxon>Spermatophyta</taxon>
        <taxon>Magnoliopsida</taxon>
        <taxon>eudicotyledons</taxon>
        <taxon>Gunneridae</taxon>
        <taxon>Pentapetalae</taxon>
        <taxon>rosids</taxon>
        <taxon>fabids</taxon>
        <taxon>Fabales</taxon>
        <taxon>Fabaceae</taxon>
        <taxon>Papilionoideae</taxon>
        <taxon>50 kb inversion clade</taxon>
        <taxon>dalbergioids sensu lato</taxon>
        <taxon>Dalbergieae</taxon>
        <taxon>Pterocarpus clade</taxon>
        <taxon>Arachis</taxon>
    </lineage>
</organism>
<feature type="compositionally biased region" description="Polar residues" evidence="5">
    <location>
        <begin position="1"/>
        <end position="13"/>
    </location>
</feature>
<keyword evidence="8" id="KW-1185">Reference proteome</keyword>
<evidence type="ECO:0000256" key="5">
    <source>
        <dbReference type="SAM" id="MobiDB-lite"/>
    </source>
</evidence>
<dbReference type="EMBL" id="SDMP01000007">
    <property type="protein sequence ID" value="RYR48985.1"/>
    <property type="molecule type" value="Genomic_DNA"/>
</dbReference>
<dbReference type="Pfam" id="PF06839">
    <property type="entry name" value="Zn_ribbon_GRF"/>
    <property type="match status" value="1"/>
</dbReference>
<feature type="region of interest" description="Disordered" evidence="5">
    <location>
        <begin position="1"/>
        <end position="25"/>
    </location>
</feature>
<feature type="region of interest" description="Disordered" evidence="5">
    <location>
        <begin position="127"/>
        <end position="159"/>
    </location>
</feature>
<evidence type="ECO:0000256" key="3">
    <source>
        <dbReference type="ARBA" id="ARBA00022833"/>
    </source>
</evidence>
<dbReference type="InterPro" id="IPR010666">
    <property type="entry name" value="Znf_GRF"/>
</dbReference>
<sequence>MSNNNRRTQSMKNSRSEGFEEHGSKSYDGTCFCRLQMVVLKLKMRRNPGRWFFRCPLWKTKNTRCRYFQWMDKTYEESVGLEESSKNGTLAQDTNKHAQCTTTQVRRRISLSSNPCCRDQVRRMTPQVRHSIGPRHAQLSLATPSKAQPLPSKAHDWWS</sequence>